<evidence type="ECO:0000313" key="4">
    <source>
        <dbReference type="Proteomes" id="UP000198620"/>
    </source>
</evidence>
<dbReference type="EMBL" id="FOBH01000003">
    <property type="protein sequence ID" value="SEK86764.1"/>
    <property type="molecule type" value="Genomic_DNA"/>
</dbReference>
<evidence type="ECO:0000259" key="1">
    <source>
        <dbReference type="Pfam" id="PF01425"/>
    </source>
</evidence>
<dbReference type="Pfam" id="PF01425">
    <property type="entry name" value="Amidase"/>
    <property type="match status" value="1"/>
</dbReference>
<dbReference type="GO" id="GO:0016787">
    <property type="term" value="F:hydrolase activity"/>
    <property type="evidence" value="ECO:0007669"/>
    <property type="project" value="UniProtKB-KW"/>
</dbReference>
<keyword evidence="3" id="KW-0378">Hydrolase</keyword>
<dbReference type="Gene3D" id="1.20.58.1700">
    <property type="match status" value="1"/>
</dbReference>
<dbReference type="Proteomes" id="UP000198620">
    <property type="component" value="Unassembled WGS sequence"/>
</dbReference>
<feature type="domain" description="Allophanate hydrolase C-terminal" evidence="2">
    <location>
        <begin position="511"/>
        <end position="636"/>
    </location>
</feature>
<evidence type="ECO:0000259" key="2">
    <source>
        <dbReference type="Pfam" id="PF21986"/>
    </source>
</evidence>
<name>A0A1H7KJS3_9PROT</name>
<dbReference type="PANTHER" id="PTHR11895">
    <property type="entry name" value="TRANSAMIDASE"/>
    <property type="match status" value="1"/>
</dbReference>
<evidence type="ECO:0000313" key="3">
    <source>
        <dbReference type="EMBL" id="SEK86764.1"/>
    </source>
</evidence>
<reference evidence="3 4" key="1">
    <citation type="submission" date="2016-10" db="EMBL/GenBank/DDBJ databases">
        <authorList>
            <person name="de Groot N.N."/>
        </authorList>
    </citation>
    <scope>NUCLEOTIDE SEQUENCE [LARGE SCALE GENOMIC DNA]</scope>
    <source>
        <strain evidence="3 4">Nv1</strain>
    </source>
</reference>
<dbReference type="InterPro" id="IPR014085">
    <property type="entry name" value="Allophanate_hydrolase"/>
</dbReference>
<dbReference type="Pfam" id="PF21986">
    <property type="entry name" value="AH_C"/>
    <property type="match status" value="1"/>
</dbReference>
<accession>A0A1H7KJS3</accession>
<dbReference type="Gene3D" id="3.90.1300.10">
    <property type="entry name" value="Amidase signature (AS) domain"/>
    <property type="match status" value="1"/>
</dbReference>
<dbReference type="AlphaFoldDB" id="A0A1H7KJS3"/>
<dbReference type="PANTHER" id="PTHR11895:SF169">
    <property type="entry name" value="GLUTAMYL-TRNA(GLN) AMIDOTRANSFERASE"/>
    <property type="match status" value="1"/>
</dbReference>
<dbReference type="Gene3D" id="3.10.490.10">
    <property type="entry name" value="Gamma-glutamyl cyclotransferase-like"/>
    <property type="match status" value="1"/>
</dbReference>
<keyword evidence="4" id="KW-1185">Reference proteome</keyword>
<dbReference type="RefSeq" id="WP_090828089.1">
    <property type="nucleotide sequence ID" value="NZ_FOBH01000003.1"/>
</dbReference>
<dbReference type="InterPro" id="IPR000120">
    <property type="entry name" value="Amidase"/>
</dbReference>
<organism evidence="3 4">
    <name type="scientific">Nitrosovibrio tenuis</name>
    <dbReference type="NCBI Taxonomy" id="1233"/>
    <lineage>
        <taxon>Bacteria</taxon>
        <taxon>Pseudomonadati</taxon>
        <taxon>Pseudomonadota</taxon>
        <taxon>Betaproteobacteria</taxon>
        <taxon>Nitrosomonadales</taxon>
        <taxon>Nitrosomonadaceae</taxon>
        <taxon>Nitrosovibrio</taxon>
    </lineage>
</organism>
<sequence>MDKFADELSSLVPLGDIPSLLKRYASGELTPSKVVQAVHARIQNDPDHIWIYRLPFDVLTDYVFKLEARANANDRAALPLYGVPFALKDNIDLAGVPTTAACPAFAYTPQCNATVVQKLIDAGAIPIGKTNLDQFATGLNGTRSPYGACCNAFNPDYISGGSSSGSAVALAKGMVSFSLGTDTAGSGRVPAGFNNLIGYKPTRGWLSTQGVVPACRSLDCVSIFSFTAADAERILGVCAGYDDEDIFSLKTEGREKHGFDLGFRSGFRFAIPRREQLQFFGNSEAERLFDEAVARTQALGGEAVEIDLDPFLEAARLLYGGPWLAERYAAIRQFFEAYSDQVIAPVREIIAGAKGHSAADAFIAQYRLRQLKRRADQVWTKADYLLMPTAGTIYTIDAMRQDPIRLNTNLGYYTNFVNLLDYAAVAVPAGFQNDGLPFGITLIAPAHHDKSLLHVAGRLQQAYALPLGATGISLSEQVPPGQAVFQDGSRAVLPAQATRFTKQFAEKSERIRVAVCGAHLSGLPLNGQLTSRNGQLVATTATSPDYKLYALPGGPPQRPGLVHVERDEQGVAIEVEVWELPASEFGSFVAGIPAPLGIGTLTLADGEVVQGFLCERYAVADAEDISRLGGWRGYLQQIEQS</sequence>
<dbReference type="SUPFAM" id="SSF75304">
    <property type="entry name" value="Amidase signature (AS) enzymes"/>
    <property type="match status" value="1"/>
</dbReference>
<dbReference type="STRING" id="1233.SAMN05216387_103245"/>
<dbReference type="InterPro" id="IPR053844">
    <property type="entry name" value="AH_C"/>
</dbReference>
<dbReference type="OrthoDB" id="8872210at2"/>
<dbReference type="InterPro" id="IPR023631">
    <property type="entry name" value="Amidase_dom"/>
</dbReference>
<dbReference type="NCBIfam" id="TIGR02713">
    <property type="entry name" value="allophanate_hyd"/>
    <property type="match status" value="1"/>
</dbReference>
<feature type="domain" description="Amidase" evidence="1">
    <location>
        <begin position="56"/>
        <end position="453"/>
    </location>
</feature>
<protein>
    <submittedName>
        <fullName evidence="3">Allophanate hydrolase</fullName>
    </submittedName>
</protein>
<dbReference type="InterPro" id="IPR036928">
    <property type="entry name" value="AS_sf"/>
</dbReference>
<gene>
    <name evidence="3" type="ORF">SAMN05216387_103245</name>
</gene>
<proteinExistence type="predicted"/>
<dbReference type="NCBIfam" id="NF006043">
    <property type="entry name" value="PRK08186.1"/>
    <property type="match status" value="1"/>
</dbReference>